<keyword evidence="1" id="KW-0812">Transmembrane</keyword>
<accession>A0A8J7JZ45</accession>
<evidence type="ECO:0000313" key="2">
    <source>
        <dbReference type="EMBL" id="MBE9397244.1"/>
    </source>
</evidence>
<protein>
    <submittedName>
        <fullName evidence="2">Uncharacterized protein</fullName>
    </submittedName>
</protein>
<organism evidence="2 3">
    <name type="scientific">Pontibacterium sinense</name>
    <dbReference type="NCBI Taxonomy" id="2781979"/>
    <lineage>
        <taxon>Bacteria</taxon>
        <taxon>Pseudomonadati</taxon>
        <taxon>Pseudomonadota</taxon>
        <taxon>Gammaproteobacteria</taxon>
        <taxon>Oceanospirillales</taxon>
        <taxon>Oceanospirillaceae</taxon>
        <taxon>Pontibacterium</taxon>
    </lineage>
</organism>
<dbReference type="Proteomes" id="UP000640333">
    <property type="component" value="Unassembled WGS sequence"/>
</dbReference>
<sequence>MMTKPAEPKKVRVAKRIGTVGALILGLSIYALLSDDPGSFYPELANPNVVTGMMVLAIICIAIEQFIKIPYYQEVKAKSKQEPGNKEAHKQNDHSE</sequence>
<keyword evidence="1" id="KW-1133">Transmembrane helix</keyword>
<comment type="caution">
    <text evidence="2">The sequence shown here is derived from an EMBL/GenBank/DDBJ whole genome shotgun (WGS) entry which is preliminary data.</text>
</comment>
<evidence type="ECO:0000256" key="1">
    <source>
        <dbReference type="SAM" id="Phobius"/>
    </source>
</evidence>
<keyword evidence="1" id="KW-0472">Membrane</keyword>
<proteinExistence type="predicted"/>
<evidence type="ECO:0000313" key="3">
    <source>
        <dbReference type="Proteomes" id="UP000640333"/>
    </source>
</evidence>
<feature type="transmembrane region" description="Helical" evidence="1">
    <location>
        <begin position="50"/>
        <end position="71"/>
    </location>
</feature>
<keyword evidence="3" id="KW-1185">Reference proteome</keyword>
<reference evidence="2" key="1">
    <citation type="submission" date="2020-10" db="EMBL/GenBank/DDBJ databases">
        <title>Bacterium isolated from coastal waters sediment.</title>
        <authorList>
            <person name="Chen R.-J."/>
            <person name="Lu D.-C."/>
            <person name="Zhu K.-L."/>
            <person name="Du Z.-J."/>
        </authorList>
    </citation>
    <scope>NUCLEOTIDE SEQUENCE</scope>
    <source>
        <strain evidence="2">N1Y112</strain>
    </source>
</reference>
<dbReference type="AlphaFoldDB" id="A0A8J7JZ45"/>
<name>A0A8J7JZ45_9GAMM</name>
<gene>
    <name evidence="2" type="ORF">IOQ59_08225</name>
</gene>
<dbReference type="EMBL" id="JADEYS010000006">
    <property type="protein sequence ID" value="MBE9397244.1"/>
    <property type="molecule type" value="Genomic_DNA"/>
</dbReference>